<reference evidence="12 13" key="1">
    <citation type="journal article" date="2022" name="Nat. Ecol. Evol.">
        <title>A masculinizing supergene underlies an exaggerated male reproductive morph in a spider.</title>
        <authorList>
            <person name="Hendrickx F."/>
            <person name="De Corte Z."/>
            <person name="Sonet G."/>
            <person name="Van Belleghem S.M."/>
            <person name="Kostlbacher S."/>
            <person name="Vangestel C."/>
        </authorList>
    </citation>
    <scope>NUCLEOTIDE SEQUENCE [LARGE SCALE GENOMIC DNA]</scope>
    <source>
        <strain evidence="12">W744_W776</strain>
    </source>
</reference>
<dbReference type="SMART" id="SM00167">
    <property type="entry name" value="VPS9"/>
    <property type="match status" value="1"/>
</dbReference>
<feature type="domain" description="VPS9" evidence="11">
    <location>
        <begin position="1839"/>
        <end position="1978"/>
    </location>
</feature>
<comment type="similarity">
    <text evidence="2">Belongs to the GAPVD1 family.</text>
</comment>
<dbReference type="InterPro" id="IPR041545">
    <property type="entry name" value="DUF5601"/>
</dbReference>
<keyword evidence="13" id="KW-1185">Reference proteome</keyword>
<evidence type="ECO:0000256" key="8">
    <source>
        <dbReference type="ARBA" id="ARBA00068997"/>
    </source>
</evidence>
<dbReference type="GO" id="GO:0005829">
    <property type="term" value="C:cytosol"/>
    <property type="evidence" value="ECO:0007669"/>
    <property type="project" value="TreeGrafter"/>
</dbReference>
<feature type="compositionally biased region" description="Polar residues" evidence="9">
    <location>
        <begin position="528"/>
        <end position="550"/>
    </location>
</feature>
<dbReference type="GO" id="GO:0006897">
    <property type="term" value="P:endocytosis"/>
    <property type="evidence" value="ECO:0007669"/>
    <property type="project" value="UniProtKB-KW"/>
</dbReference>
<dbReference type="InterPro" id="IPR045046">
    <property type="entry name" value="Vps9-like"/>
</dbReference>
<dbReference type="InterPro" id="IPR003123">
    <property type="entry name" value="VPS9"/>
</dbReference>
<dbReference type="Gene3D" id="1.10.506.10">
    <property type="entry name" value="GTPase Activation - p120gap, domain 1"/>
    <property type="match status" value="1"/>
</dbReference>
<dbReference type="SUPFAM" id="SSF109993">
    <property type="entry name" value="VPS9 domain"/>
    <property type="match status" value="1"/>
</dbReference>
<proteinExistence type="inferred from homology"/>
<evidence type="ECO:0000256" key="7">
    <source>
        <dbReference type="ARBA" id="ARBA00053914"/>
    </source>
</evidence>
<feature type="region of interest" description="Disordered" evidence="9">
    <location>
        <begin position="1568"/>
        <end position="1591"/>
    </location>
</feature>
<dbReference type="GO" id="GO:0051049">
    <property type="term" value="P:regulation of transport"/>
    <property type="evidence" value="ECO:0007669"/>
    <property type="project" value="UniProtKB-ARBA"/>
</dbReference>
<dbReference type="Pfam" id="PF18151">
    <property type="entry name" value="DUF5601"/>
    <property type="match status" value="1"/>
</dbReference>
<feature type="compositionally biased region" description="Polar residues" evidence="9">
    <location>
        <begin position="487"/>
        <end position="517"/>
    </location>
</feature>
<feature type="region of interest" description="Disordered" evidence="9">
    <location>
        <begin position="1151"/>
        <end position="1186"/>
    </location>
</feature>
<dbReference type="PROSITE" id="PS51205">
    <property type="entry name" value="VPS9"/>
    <property type="match status" value="1"/>
</dbReference>
<feature type="compositionally biased region" description="Low complexity" evidence="9">
    <location>
        <begin position="1570"/>
        <end position="1585"/>
    </location>
</feature>
<feature type="compositionally biased region" description="Basic and acidic residues" evidence="9">
    <location>
        <begin position="1525"/>
        <end position="1538"/>
    </location>
</feature>
<dbReference type="InterPro" id="IPR037191">
    <property type="entry name" value="VPS9_dom_sf"/>
</dbReference>
<feature type="compositionally biased region" description="Basic and acidic residues" evidence="9">
    <location>
        <begin position="1166"/>
        <end position="1175"/>
    </location>
</feature>
<dbReference type="Gene3D" id="1.20.1050.80">
    <property type="entry name" value="VPS9 domain"/>
    <property type="match status" value="1"/>
</dbReference>
<dbReference type="InterPro" id="IPR008936">
    <property type="entry name" value="Rho_GTPase_activation_prot"/>
</dbReference>
<dbReference type="Gene3D" id="1.10.246.120">
    <property type="match status" value="1"/>
</dbReference>
<dbReference type="SMART" id="SM00323">
    <property type="entry name" value="RasGAP"/>
    <property type="match status" value="1"/>
</dbReference>
<dbReference type="EMBL" id="JAFNEN010000083">
    <property type="protein sequence ID" value="KAG8195613.1"/>
    <property type="molecule type" value="Genomic_DNA"/>
</dbReference>
<dbReference type="GO" id="GO:0016020">
    <property type="term" value="C:membrane"/>
    <property type="evidence" value="ECO:0007669"/>
    <property type="project" value="UniProtKB-SubCell"/>
</dbReference>
<evidence type="ECO:0000259" key="11">
    <source>
        <dbReference type="PROSITE" id="PS51205"/>
    </source>
</evidence>
<protein>
    <recommendedName>
        <fullName evidence="8">Receptor-mediated endocytosis protein 6 homolog</fullName>
    </recommendedName>
</protein>
<keyword evidence="4" id="KW-0254">Endocytosis</keyword>
<evidence type="ECO:0000256" key="1">
    <source>
        <dbReference type="ARBA" id="ARBA00004170"/>
    </source>
</evidence>
<dbReference type="PANTHER" id="PTHR23101">
    <property type="entry name" value="RAB GDP/GTP EXCHANGE FACTOR"/>
    <property type="match status" value="1"/>
</dbReference>
<comment type="caution">
    <text evidence="12">The sequence shown here is derived from an EMBL/GenBank/DDBJ whole genome shotgun (WGS) entry which is preliminary data.</text>
</comment>
<dbReference type="Proteomes" id="UP000827092">
    <property type="component" value="Unassembled WGS sequence"/>
</dbReference>
<name>A0AAV6VHM3_9ARAC</name>
<comment type="function">
    <text evidence="7">Acts both as a GTPase-activating protein (GAP) and a guanine nucleotide exchange factor (GEF), and participates in endocytosis.</text>
</comment>
<evidence type="ECO:0000256" key="4">
    <source>
        <dbReference type="ARBA" id="ARBA00022583"/>
    </source>
</evidence>
<dbReference type="GO" id="GO:0004190">
    <property type="term" value="F:aspartic-type endopeptidase activity"/>
    <property type="evidence" value="ECO:0007669"/>
    <property type="project" value="InterPro"/>
</dbReference>
<feature type="region of interest" description="Disordered" evidence="9">
    <location>
        <begin position="1516"/>
        <end position="1547"/>
    </location>
</feature>
<keyword evidence="5" id="KW-0344">Guanine-nucleotide releasing factor</keyword>
<dbReference type="SUPFAM" id="SSF48350">
    <property type="entry name" value="GTPase activation domain, GAP"/>
    <property type="match status" value="1"/>
</dbReference>
<gene>
    <name evidence="12" type="ORF">JTE90_017910</name>
</gene>
<evidence type="ECO:0000256" key="6">
    <source>
        <dbReference type="ARBA" id="ARBA00023136"/>
    </source>
</evidence>
<feature type="region of interest" description="Disordered" evidence="9">
    <location>
        <begin position="475"/>
        <end position="550"/>
    </location>
</feature>
<accession>A0AAV6VHM3</accession>
<dbReference type="GO" id="GO:0005085">
    <property type="term" value="F:guanyl-nucleotide exchange factor activity"/>
    <property type="evidence" value="ECO:0007669"/>
    <property type="project" value="UniProtKB-KW"/>
</dbReference>
<dbReference type="Pfam" id="PF00616">
    <property type="entry name" value="RasGAP"/>
    <property type="match status" value="1"/>
</dbReference>
<dbReference type="PANTHER" id="PTHR23101:SF25">
    <property type="entry name" value="GTPASE-ACTIVATING PROTEIN AND VPS9 DOMAIN-CONTAINING PROTEIN 1"/>
    <property type="match status" value="1"/>
</dbReference>
<dbReference type="InterPro" id="IPR001969">
    <property type="entry name" value="Aspartic_peptidase_AS"/>
</dbReference>
<dbReference type="CDD" id="cd05129">
    <property type="entry name" value="RasGAP_RAP6"/>
    <property type="match status" value="1"/>
</dbReference>
<dbReference type="GO" id="GO:0031267">
    <property type="term" value="F:small GTPase binding"/>
    <property type="evidence" value="ECO:0007669"/>
    <property type="project" value="TreeGrafter"/>
</dbReference>
<dbReference type="GO" id="GO:0030139">
    <property type="term" value="C:endocytic vesicle"/>
    <property type="evidence" value="ECO:0007669"/>
    <property type="project" value="TreeGrafter"/>
</dbReference>
<evidence type="ECO:0000313" key="12">
    <source>
        <dbReference type="EMBL" id="KAG8195613.1"/>
    </source>
</evidence>
<feature type="compositionally biased region" description="Polar residues" evidence="9">
    <location>
        <begin position="1025"/>
        <end position="1047"/>
    </location>
</feature>
<dbReference type="GO" id="GO:0005096">
    <property type="term" value="F:GTPase activator activity"/>
    <property type="evidence" value="ECO:0007669"/>
    <property type="project" value="UniProtKB-KW"/>
</dbReference>
<keyword evidence="6" id="KW-0472">Membrane</keyword>
<dbReference type="GO" id="GO:0006508">
    <property type="term" value="P:proteolysis"/>
    <property type="evidence" value="ECO:0007669"/>
    <property type="project" value="InterPro"/>
</dbReference>
<comment type="subcellular location">
    <subcellularLocation>
        <location evidence="1">Membrane</location>
        <topology evidence="1">Peripheral membrane protein</topology>
    </subcellularLocation>
</comment>
<dbReference type="InterPro" id="IPR001936">
    <property type="entry name" value="RasGAP_dom"/>
</dbReference>
<dbReference type="FunFam" id="1.20.1050.80:FF:000001">
    <property type="entry name" value="GTPase-activating protein and VPS9 domain-containing protein 1 isoform X1"/>
    <property type="match status" value="1"/>
</dbReference>
<dbReference type="PROSITE" id="PS00141">
    <property type="entry name" value="ASP_PROTEASE"/>
    <property type="match status" value="1"/>
</dbReference>
<evidence type="ECO:0000313" key="13">
    <source>
        <dbReference type="Proteomes" id="UP000827092"/>
    </source>
</evidence>
<evidence type="ECO:0000256" key="3">
    <source>
        <dbReference type="ARBA" id="ARBA00022468"/>
    </source>
</evidence>
<sequence>MLNVNTRNEVMLSQPKSGCALNVQYSYIIKGRTQIIINRLRMDLMDLARHLRQESLFVSSERQHLQGLNEKVLKAAEHLYHLSWIARQQRQSLDNLLLSHTDTNLASCYHRSNIVETAHFIDSYKQLGVHDCSYSEFLQQLRENPKVVAACLNFGEKIDLVTMHNTVNTIMAAIYGNCILPEDEVHALVLLKELMSLQLAASDNPRRLLRHGSCAFSRVYKIFSECLFSAKIFLTAALHEPIMHLLMADDLFLDIDPSKAAVRFHPQERLRHFGKEGTPEHAASLQRYRNWTINKLVNIANRFIEEIRNNLYCFPQSLSWLARQMYNILMKAKRVEVREVGAMCADLVFAFFICPAIVDPESYGITDIPISYIARFNLMQVAQILQVLAMSKWEEIDPKLMDLYGKFEKDCMSSLLDLILEGSTSDTPSDLVNHFQDINRSAVLITESELHSLVSFLRSIETGTTDQNLKKSLSPMVSHLPVPPASTPSTIPNGNASNSHVSHSNDNQPMTPSTKRSFLNKVGRKSSKMPSNVSINSDNHNEEVNGTSETDSAVAAKTVLEDVLVVPLQGNDFDCPGMLNEEKGIVDTGAQISVIRADLISDLLCDGAGKIKIVSAFGETELAQLKVIHMKINDGRHGEVPITCAISEKLVSEMLVSWSAFEALNANIELFGSEFTPGKDEVEEELHPVALSNEISSIGNDTTWGKRRLFVQLQKEDETLKGAWDLAREKKENFGVQDEVLIHTEVVGGEEIQQVVLPSVKRQEVPHSTTGISPFQLVYGRIPREPLGLIKDAWTGESDIPTEASSSIEKYIDDLQERIRTAHEIASGNTERAQESYTSRYNLRSKEKTFKDEEFGDISYAPTSKKERSFCNIQKHIHGQEVDMTREQKEELAAILNKYLEVFDKIPGQAKVPGHGIRVTEDCKLKRLHPYRVPVALQEEVLSIESQKKKQSLENGNLLEESDTMSVGGPEIVEKRTRFSLSQDQESVGTSDNLEAVSEAASNHSVASSLDLENENENDNLSDMVSANVSGRGTPNVSGRDTPSSQLEGEEREQRPLDLMTASSRKQNQDDIEDKFGKFEIQPMMEGDETKSMVSDTWSTDVLASDSETVEQSDISSQMSQSYLDRALLDTSETASQSDAWSTDVLASDTERLQDVDTDDTASVARSDDTARSEADGEMAASADDSRLNRKDLLEAEAMRDPFLSDAFGVLGDNQAFLNAQKLVAAENYSRDQAQYGNLMFAERGEMRENVPLYDSDSDCFKVPDLLCMDMENVCGSNPLDQDDQSTHDESLSSMQSLGRVSLAVRELPDASDQDSGVMLLDSLQETVSTQQTHRSSIVDILSLDLTRTLNLPTSSSTSGEVTTPTGGFDPFASKTSLEASNSNDSYRHVHTRHSAFERAGAKRKLQDFGGAEDVCPQFRAVSLGSNSVPEMNSHPISGTSAEHSEAFNARQMKAVSVPLASTGAISKTSVNFHKSTEDMDMEMDDKFGGDKNRKSLLNRKTAFLSGFRFTFKGRSNRKSQSGFRDGERDNLDVDARTGNRQSQSSFAEMRALQLEAGDEILAKYRKKSPATASSSNASKSSNNSEYSETLSNASDVQMDCNLQTLDPINLENSPMFGDAKCKLRLVLGSADLQTLPWLSNSRGRAMSGALQRLQENELVAFLKVLLAEAINLQQRPLMAHLHEALRCVRLFDDVGCQKLFKSLREDYKKRAPYVAYLIRCRQGLLSTLSHLDTLTERIERDKQVGNQYLVMTSVRIFLEKHDRHLQHFVRAFQELVVSDEKAVKVEEFLSYLFNYVQNDPMWQTASEIQIEHAKAVIEHSVMSRIYTFALHPNGDGDVLRDKVLHEHMQKLSQVITPNHKDLRIPKIYHCECPWPSAQAELVNINAYKTPRDKIQCVLRCCNTIMNLLSMASNKSVPAADDLMPVLVYVLIKANPPHLLSTVQYVNTFYEKQLEGEEAYWWTQFASGVEFIKNMDYS</sequence>
<feature type="domain" description="Ras-GAP" evidence="10">
    <location>
        <begin position="190"/>
        <end position="390"/>
    </location>
</feature>
<dbReference type="Pfam" id="PF02204">
    <property type="entry name" value="VPS9"/>
    <property type="match status" value="1"/>
</dbReference>
<feature type="region of interest" description="Disordered" evidence="9">
    <location>
        <begin position="946"/>
        <end position="1072"/>
    </location>
</feature>
<evidence type="ECO:0000256" key="2">
    <source>
        <dbReference type="ARBA" id="ARBA00008489"/>
    </source>
</evidence>
<evidence type="ECO:0000256" key="9">
    <source>
        <dbReference type="SAM" id="MobiDB-lite"/>
    </source>
</evidence>
<dbReference type="PROSITE" id="PS50018">
    <property type="entry name" value="RAS_GTPASE_ACTIV_2"/>
    <property type="match status" value="1"/>
</dbReference>
<organism evidence="12 13">
    <name type="scientific">Oedothorax gibbosus</name>
    <dbReference type="NCBI Taxonomy" id="931172"/>
    <lineage>
        <taxon>Eukaryota</taxon>
        <taxon>Metazoa</taxon>
        <taxon>Ecdysozoa</taxon>
        <taxon>Arthropoda</taxon>
        <taxon>Chelicerata</taxon>
        <taxon>Arachnida</taxon>
        <taxon>Araneae</taxon>
        <taxon>Araneomorphae</taxon>
        <taxon>Entelegynae</taxon>
        <taxon>Araneoidea</taxon>
        <taxon>Linyphiidae</taxon>
        <taxon>Erigoninae</taxon>
        <taxon>Oedothorax</taxon>
    </lineage>
</organism>
<evidence type="ECO:0000256" key="5">
    <source>
        <dbReference type="ARBA" id="ARBA00022658"/>
    </source>
</evidence>
<keyword evidence="3" id="KW-0343">GTPase activation</keyword>
<feature type="compositionally biased region" description="Polar residues" evidence="9">
    <location>
        <begin position="979"/>
        <end position="993"/>
    </location>
</feature>
<evidence type="ECO:0000259" key="10">
    <source>
        <dbReference type="PROSITE" id="PS50018"/>
    </source>
</evidence>